<dbReference type="SUPFAM" id="SSF51215">
    <property type="entry name" value="Regulatory protein AraC"/>
    <property type="match status" value="1"/>
</dbReference>
<gene>
    <name evidence="3" type="ORF">OKJ99_31675</name>
</gene>
<accession>A0ABU6FDF7</accession>
<sequence length="154" mass="16702">MPETAADTPSPPAQLLVASRFSQPADYRVTRAAGAANWLLMWTAEGRGQVRGSGPWVAQRPGDLAVLPAHRRHAYRTDPSVRSWGGWWVHFQPRAAWPAWLREHGRNGGVYCVAGVPAAARGRVDAAFRRLHADARWAEGEAPPAQDPAGIAIA</sequence>
<proteinExistence type="predicted"/>
<evidence type="ECO:0000313" key="3">
    <source>
        <dbReference type="EMBL" id="MEB8342065.1"/>
    </source>
</evidence>
<organism evidence="3 4">
    <name type="scientific">Streptomyces endophyticus</name>
    <dbReference type="NCBI Taxonomy" id="714166"/>
    <lineage>
        <taxon>Bacteria</taxon>
        <taxon>Bacillati</taxon>
        <taxon>Actinomycetota</taxon>
        <taxon>Actinomycetes</taxon>
        <taxon>Kitasatosporales</taxon>
        <taxon>Streptomycetaceae</taxon>
        <taxon>Streptomyces</taxon>
    </lineage>
</organism>
<dbReference type="RefSeq" id="WP_326021390.1">
    <property type="nucleotide sequence ID" value="NZ_JAOZYC010000157.1"/>
</dbReference>
<comment type="caution">
    <text evidence="3">The sequence shown here is derived from an EMBL/GenBank/DDBJ whole genome shotgun (WGS) entry which is preliminary data.</text>
</comment>
<dbReference type="InterPro" id="IPR003313">
    <property type="entry name" value="AraC-bd"/>
</dbReference>
<dbReference type="InterPro" id="IPR037923">
    <property type="entry name" value="HTH-like"/>
</dbReference>
<name>A0ABU6FDF7_9ACTN</name>
<keyword evidence="4" id="KW-1185">Reference proteome</keyword>
<evidence type="ECO:0000259" key="2">
    <source>
        <dbReference type="Pfam" id="PF02311"/>
    </source>
</evidence>
<keyword evidence="1" id="KW-0238">DNA-binding</keyword>
<feature type="domain" description="AraC-type arabinose-binding/dimerisation" evidence="2">
    <location>
        <begin position="32"/>
        <end position="135"/>
    </location>
</feature>
<evidence type="ECO:0000256" key="1">
    <source>
        <dbReference type="ARBA" id="ARBA00023125"/>
    </source>
</evidence>
<evidence type="ECO:0000313" key="4">
    <source>
        <dbReference type="Proteomes" id="UP001354931"/>
    </source>
</evidence>
<protein>
    <submittedName>
        <fullName evidence="3">AraC family ligand binding domain-containing protein</fullName>
    </submittedName>
</protein>
<dbReference type="Gene3D" id="2.60.120.280">
    <property type="entry name" value="Regulatory protein AraC"/>
    <property type="match status" value="1"/>
</dbReference>
<dbReference type="Pfam" id="PF02311">
    <property type="entry name" value="AraC_binding"/>
    <property type="match status" value="1"/>
</dbReference>
<dbReference type="Proteomes" id="UP001354931">
    <property type="component" value="Unassembled WGS sequence"/>
</dbReference>
<dbReference type="EMBL" id="JAOZYC010000157">
    <property type="protein sequence ID" value="MEB8342065.1"/>
    <property type="molecule type" value="Genomic_DNA"/>
</dbReference>
<feature type="non-terminal residue" evidence="3">
    <location>
        <position position="154"/>
    </location>
</feature>
<reference evidence="3 4" key="1">
    <citation type="submission" date="2022-10" db="EMBL/GenBank/DDBJ databases">
        <authorList>
            <person name="Xie J."/>
            <person name="Shen N."/>
        </authorList>
    </citation>
    <scope>NUCLEOTIDE SEQUENCE [LARGE SCALE GENOMIC DNA]</scope>
    <source>
        <strain evidence="3 4">YIM65594</strain>
    </source>
</reference>